<feature type="transmembrane region" description="Helical" evidence="7">
    <location>
        <begin position="83"/>
        <end position="102"/>
    </location>
</feature>
<feature type="transmembrane region" description="Helical" evidence="7">
    <location>
        <begin position="217"/>
        <end position="241"/>
    </location>
</feature>
<evidence type="ECO:0000256" key="7">
    <source>
        <dbReference type="SAM" id="Phobius"/>
    </source>
</evidence>
<feature type="transmembrane region" description="Helical" evidence="7">
    <location>
        <begin position="295"/>
        <end position="320"/>
    </location>
</feature>
<proteinExistence type="inferred from homology"/>
<sequence>MEYWLPIIYMGAMGLALLVYVILDGYDLGVGMLLPLANDAEKDTMIASIGPFWDANETWIVLGVGILLIAFPTAHGIVLTHLYLPVTIMLMGLMLRGVAFDLRVKAGDARKAMWNKAFFLGSLIASMAQGWMLGSFITGLESTTTNLAFSLLIALTLPALYLLLGCGWLLIKTEGSLLTKAIHWARNSMLPMGLGLFLVSIATPLVNPAIAEKWFSFPQFFSLAPIPLLTVACYGAIAYLLRQDNWIYRGHGWLLYAFTVGICLMASIGLAYSLFPDIIIGKLTIWESAAATESLLFTLVGVVITVPAILGYTVFVYRIFRGKAKELSYE</sequence>
<dbReference type="AlphaFoldDB" id="A0A927GVQ4"/>
<keyword evidence="6 7" id="KW-0472">Membrane</keyword>
<evidence type="ECO:0000313" key="8">
    <source>
        <dbReference type="EMBL" id="MBD2857629.1"/>
    </source>
</evidence>
<feature type="transmembrane region" description="Helical" evidence="7">
    <location>
        <begin position="6"/>
        <end position="23"/>
    </location>
</feature>
<comment type="subcellular location">
    <subcellularLocation>
        <location evidence="1">Cell membrane</location>
        <topology evidence="1">Multi-pass membrane protein</topology>
    </subcellularLocation>
</comment>
<dbReference type="Proteomes" id="UP000610558">
    <property type="component" value="Unassembled WGS sequence"/>
</dbReference>
<gene>
    <name evidence="8" type="ORF">IB286_01330</name>
</gene>
<accession>A0A927GVQ4</accession>
<evidence type="ECO:0000256" key="2">
    <source>
        <dbReference type="ARBA" id="ARBA00007543"/>
    </source>
</evidence>
<evidence type="ECO:0000313" key="9">
    <source>
        <dbReference type="Proteomes" id="UP000610558"/>
    </source>
</evidence>
<feature type="transmembrane region" description="Helical" evidence="7">
    <location>
        <begin position="114"/>
        <end position="137"/>
    </location>
</feature>
<feature type="transmembrane region" description="Helical" evidence="7">
    <location>
        <begin position="192"/>
        <end position="211"/>
    </location>
</feature>
<evidence type="ECO:0000256" key="5">
    <source>
        <dbReference type="ARBA" id="ARBA00022989"/>
    </source>
</evidence>
<feature type="transmembrane region" description="Helical" evidence="7">
    <location>
        <begin position="253"/>
        <end position="275"/>
    </location>
</feature>
<protein>
    <submittedName>
        <fullName evidence="8">Cytochrome d ubiquinol oxidase subunit II</fullName>
    </submittedName>
</protein>
<keyword evidence="4 7" id="KW-0812">Transmembrane</keyword>
<dbReference type="GO" id="GO:0019646">
    <property type="term" value="P:aerobic electron transport chain"/>
    <property type="evidence" value="ECO:0007669"/>
    <property type="project" value="TreeGrafter"/>
</dbReference>
<dbReference type="Pfam" id="PF02322">
    <property type="entry name" value="Cyt_bd_oxida_II"/>
    <property type="match status" value="1"/>
</dbReference>
<dbReference type="RefSeq" id="WP_190761859.1">
    <property type="nucleotide sequence ID" value="NZ_JACXLD010000001.1"/>
</dbReference>
<comment type="similarity">
    <text evidence="2">Belongs to the cytochrome ubiquinol oxidase subunit 2 family.</text>
</comment>
<name>A0A927GVQ4_9GAMM</name>
<evidence type="ECO:0000256" key="4">
    <source>
        <dbReference type="ARBA" id="ARBA00022692"/>
    </source>
</evidence>
<dbReference type="PANTHER" id="PTHR43141">
    <property type="entry name" value="CYTOCHROME BD2 SUBUNIT II"/>
    <property type="match status" value="1"/>
</dbReference>
<keyword evidence="5 7" id="KW-1133">Transmembrane helix</keyword>
<evidence type="ECO:0000256" key="1">
    <source>
        <dbReference type="ARBA" id="ARBA00004651"/>
    </source>
</evidence>
<evidence type="ECO:0000256" key="3">
    <source>
        <dbReference type="ARBA" id="ARBA00022475"/>
    </source>
</evidence>
<evidence type="ECO:0000256" key="6">
    <source>
        <dbReference type="ARBA" id="ARBA00023136"/>
    </source>
</evidence>
<dbReference type="GO" id="GO:0005886">
    <property type="term" value="C:plasma membrane"/>
    <property type="evidence" value="ECO:0007669"/>
    <property type="project" value="UniProtKB-SubCell"/>
</dbReference>
<dbReference type="EMBL" id="JACXLD010000001">
    <property type="protein sequence ID" value="MBD2857629.1"/>
    <property type="molecule type" value="Genomic_DNA"/>
</dbReference>
<reference evidence="8" key="1">
    <citation type="submission" date="2020-09" db="EMBL/GenBank/DDBJ databases">
        <authorList>
            <person name="Yoon J.-W."/>
        </authorList>
    </citation>
    <scope>NUCLEOTIDE SEQUENCE</scope>
    <source>
        <strain evidence="8">KMU-158</strain>
    </source>
</reference>
<feature type="transmembrane region" description="Helical" evidence="7">
    <location>
        <begin position="59"/>
        <end position="77"/>
    </location>
</feature>
<keyword evidence="3" id="KW-1003">Cell membrane</keyword>
<feature type="transmembrane region" description="Helical" evidence="7">
    <location>
        <begin position="149"/>
        <end position="171"/>
    </location>
</feature>
<dbReference type="InterPro" id="IPR003317">
    <property type="entry name" value="Cyt-d_oxidase_su2"/>
</dbReference>
<dbReference type="GO" id="GO:0009055">
    <property type="term" value="F:electron transfer activity"/>
    <property type="evidence" value="ECO:0007669"/>
    <property type="project" value="TreeGrafter"/>
</dbReference>
<keyword evidence="9" id="KW-1185">Reference proteome</keyword>
<dbReference type="GO" id="GO:0070069">
    <property type="term" value="C:cytochrome complex"/>
    <property type="evidence" value="ECO:0007669"/>
    <property type="project" value="TreeGrafter"/>
</dbReference>
<dbReference type="PANTHER" id="PTHR43141:SF2">
    <property type="entry name" value="BLR3729 PROTEIN"/>
    <property type="match status" value="1"/>
</dbReference>
<dbReference type="GO" id="GO:0016682">
    <property type="term" value="F:oxidoreductase activity, acting on diphenols and related substances as donors, oxygen as acceptor"/>
    <property type="evidence" value="ECO:0007669"/>
    <property type="project" value="TreeGrafter"/>
</dbReference>
<organism evidence="8 9">
    <name type="scientific">Spongiibacter pelagi</name>
    <dbReference type="NCBI Taxonomy" id="2760804"/>
    <lineage>
        <taxon>Bacteria</taxon>
        <taxon>Pseudomonadati</taxon>
        <taxon>Pseudomonadota</taxon>
        <taxon>Gammaproteobacteria</taxon>
        <taxon>Cellvibrionales</taxon>
        <taxon>Spongiibacteraceae</taxon>
        <taxon>Spongiibacter</taxon>
    </lineage>
</organism>
<comment type="caution">
    <text evidence="8">The sequence shown here is derived from an EMBL/GenBank/DDBJ whole genome shotgun (WGS) entry which is preliminary data.</text>
</comment>